<evidence type="ECO:0000313" key="7">
    <source>
        <dbReference type="Proteomes" id="UP001562159"/>
    </source>
</evidence>
<proteinExistence type="predicted"/>
<keyword evidence="6" id="KW-0282">Flagellum</keyword>
<comment type="subcellular location">
    <subcellularLocation>
        <location evidence="1">Cytoplasm</location>
        <location evidence="1">Cytosol</location>
    </subcellularLocation>
</comment>
<evidence type="ECO:0000256" key="5">
    <source>
        <dbReference type="ARBA" id="ARBA00093797"/>
    </source>
</evidence>
<comment type="caution">
    <text evidence="6">The sequence shown here is derived from an EMBL/GenBank/DDBJ whole genome shotgun (WGS) entry which is preliminary data.</text>
</comment>
<sequence length="98" mass="10637">MTAGHVLLERALAVSASMLAAAREGHWGSLPGLDAERQPLLRAGHPRDTRSRELLQQLLACNEEMLDLAARARTEVADALGRHGYAHQALRTYVDLAG</sequence>
<accession>A0ABV4ARS8</accession>
<dbReference type="Proteomes" id="UP001562159">
    <property type="component" value="Unassembled WGS sequence"/>
</dbReference>
<evidence type="ECO:0000313" key="6">
    <source>
        <dbReference type="EMBL" id="MEY2183070.1"/>
    </source>
</evidence>
<organism evidence="6 7">
    <name type="scientific">Rhodanobacter humi</name>
    <dbReference type="NCBI Taxonomy" id="1888173"/>
    <lineage>
        <taxon>Bacteria</taxon>
        <taxon>Pseudomonadati</taxon>
        <taxon>Pseudomonadota</taxon>
        <taxon>Gammaproteobacteria</taxon>
        <taxon>Lysobacterales</taxon>
        <taxon>Rhodanobacteraceae</taxon>
        <taxon>Rhodanobacter</taxon>
    </lineage>
</organism>
<evidence type="ECO:0000256" key="1">
    <source>
        <dbReference type="ARBA" id="ARBA00004514"/>
    </source>
</evidence>
<dbReference type="EMBL" id="JBGBPY010000001">
    <property type="protein sequence ID" value="MEY2183070.1"/>
    <property type="molecule type" value="Genomic_DNA"/>
</dbReference>
<keyword evidence="6" id="KW-0969">Cilium</keyword>
<evidence type="ECO:0000256" key="3">
    <source>
        <dbReference type="ARBA" id="ARBA00022795"/>
    </source>
</evidence>
<gene>
    <name evidence="6" type="ORF">AB7878_11655</name>
</gene>
<protein>
    <recommendedName>
        <fullName evidence="5">Flagellar protein FliT</fullName>
    </recommendedName>
</protein>
<dbReference type="Pfam" id="PF05400">
    <property type="entry name" value="FliT"/>
    <property type="match status" value="1"/>
</dbReference>
<name>A0ABV4ARS8_9GAMM</name>
<evidence type="ECO:0000256" key="2">
    <source>
        <dbReference type="ARBA" id="ARBA00022490"/>
    </source>
</evidence>
<dbReference type="InterPro" id="IPR008622">
    <property type="entry name" value="FliT"/>
</dbReference>
<keyword evidence="4" id="KW-0143">Chaperone</keyword>
<reference evidence="6 7" key="1">
    <citation type="submission" date="2024-07" db="EMBL/GenBank/DDBJ databases">
        <title>Molecular mechanisms and environmental adaptations of flagellar loss and biofilm growth of Rhodanobacter under environmental stress.</title>
        <authorList>
            <person name="Chen M."/>
        </authorList>
    </citation>
    <scope>NUCLEOTIDE SEQUENCE [LARGE SCALE GENOMIC DNA]</scope>
    <source>
        <strain evidence="6 7">RS22</strain>
    </source>
</reference>
<dbReference type="Gene3D" id="1.20.58.380">
    <property type="entry name" value="Flagellar protein flit"/>
    <property type="match status" value="1"/>
</dbReference>
<evidence type="ECO:0000256" key="4">
    <source>
        <dbReference type="ARBA" id="ARBA00023186"/>
    </source>
</evidence>
<keyword evidence="3" id="KW-1005">Bacterial flagellum biogenesis</keyword>
<keyword evidence="2" id="KW-0963">Cytoplasm</keyword>
<keyword evidence="7" id="KW-1185">Reference proteome</keyword>
<keyword evidence="6" id="KW-0966">Cell projection</keyword>